<feature type="domain" description="MrpA C-terminal/MbhD" evidence="15">
    <location>
        <begin position="615"/>
        <end position="679"/>
    </location>
</feature>
<feature type="transmembrane region" description="Helical" evidence="11">
    <location>
        <begin position="657"/>
        <end position="674"/>
    </location>
</feature>
<evidence type="ECO:0000259" key="12">
    <source>
        <dbReference type="Pfam" id="PF00361"/>
    </source>
</evidence>
<evidence type="ECO:0000256" key="1">
    <source>
        <dbReference type="ARBA" id="ARBA00004651"/>
    </source>
</evidence>
<dbReference type="GO" id="GO:0005886">
    <property type="term" value="C:plasma membrane"/>
    <property type="evidence" value="ECO:0007669"/>
    <property type="project" value="UniProtKB-SubCell"/>
</dbReference>
<evidence type="ECO:0000259" key="13">
    <source>
        <dbReference type="Pfam" id="PF00662"/>
    </source>
</evidence>
<evidence type="ECO:0000256" key="4">
    <source>
        <dbReference type="ARBA" id="ARBA00022475"/>
    </source>
</evidence>
<feature type="transmembrane region" description="Helical" evidence="11">
    <location>
        <begin position="246"/>
        <end position="265"/>
    </location>
</feature>
<dbReference type="PANTHER" id="PTHR43373:SF1">
    <property type="entry name" value="NA(+)_H(+) ANTIPORTER SUBUNIT A"/>
    <property type="match status" value="1"/>
</dbReference>
<feature type="transmembrane region" description="Helical" evidence="11">
    <location>
        <begin position="509"/>
        <end position="525"/>
    </location>
</feature>
<feature type="transmembrane region" description="Helical" evidence="11">
    <location>
        <begin position="271"/>
        <end position="290"/>
    </location>
</feature>
<keyword evidence="6 11" id="KW-1133">Transmembrane helix</keyword>
<dbReference type="InterPro" id="IPR007182">
    <property type="entry name" value="MnhB"/>
</dbReference>
<dbReference type="InterPro" id="IPR001516">
    <property type="entry name" value="Proton_antipo_N"/>
</dbReference>
<feature type="domain" description="NADH:quinone oxidoreductase/Mrp antiporter transmembrane" evidence="12">
    <location>
        <begin position="133"/>
        <end position="406"/>
    </location>
</feature>
<dbReference type="Pfam" id="PF00361">
    <property type="entry name" value="Proton_antipo_M"/>
    <property type="match status" value="1"/>
</dbReference>
<feature type="transmembrane region" description="Helical" evidence="11">
    <location>
        <begin position="753"/>
        <end position="770"/>
    </location>
</feature>
<evidence type="ECO:0000256" key="8">
    <source>
        <dbReference type="ARBA" id="ARBA00023136"/>
    </source>
</evidence>
<feature type="compositionally biased region" description="Basic and acidic residues" evidence="10">
    <location>
        <begin position="985"/>
        <end position="1006"/>
    </location>
</feature>
<evidence type="ECO:0000256" key="11">
    <source>
        <dbReference type="SAM" id="Phobius"/>
    </source>
</evidence>
<gene>
    <name evidence="17" type="ORF">CJ199_02010</name>
</gene>
<feature type="transmembrane region" description="Helical" evidence="11">
    <location>
        <begin position="137"/>
        <end position="155"/>
    </location>
</feature>
<name>A0A2N6VPX1_9MICO</name>
<dbReference type="Pfam" id="PF13244">
    <property type="entry name" value="MbhD"/>
    <property type="match status" value="1"/>
</dbReference>
<keyword evidence="8 11" id="KW-0472">Membrane</keyword>
<feature type="transmembrane region" description="Helical" evidence="11">
    <location>
        <begin position="113"/>
        <end position="131"/>
    </location>
</feature>
<dbReference type="PRINTS" id="PR01434">
    <property type="entry name" value="NADHDHGNASE5"/>
</dbReference>
<dbReference type="NCBIfam" id="NF009290">
    <property type="entry name" value="PRK12650.1"/>
    <property type="match status" value="1"/>
</dbReference>
<dbReference type="Proteomes" id="UP000235598">
    <property type="component" value="Unassembled WGS sequence"/>
</dbReference>
<dbReference type="Pfam" id="PF20501">
    <property type="entry name" value="MbhE"/>
    <property type="match status" value="1"/>
</dbReference>
<accession>A0A2N6VPX1</accession>
<keyword evidence="5 9" id="KW-0812">Transmembrane</keyword>
<feature type="transmembrane region" description="Helical" evidence="11">
    <location>
        <begin position="872"/>
        <end position="894"/>
    </location>
</feature>
<evidence type="ECO:0000313" key="18">
    <source>
        <dbReference type="Proteomes" id="UP000235598"/>
    </source>
</evidence>
<dbReference type="AlphaFoldDB" id="A0A2N6VPX1"/>
<dbReference type="InterPro" id="IPR001750">
    <property type="entry name" value="ND/Mrp_TM"/>
</dbReference>
<feature type="transmembrane region" description="Helical" evidence="11">
    <location>
        <begin position="77"/>
        <end position="101"/>
    </location>
</feature>
<feature type="transmembrane region" description="Helical" evidence="11">
    <location>
        <begin position="455"/>
        <end position="478"/>
    </location>
</feature>
<evidence type="ECO:0000256" key="3">
    <source>
        <dbReference type="ARBA" id="ARBA00022449"/>
    </source>
</evidence>
<feature type="transmembrane region" description="Helical" evidence="11">
    <location>
        <begin position="816"/>
        <end position="834"/>
    </location>
</feature>
<feature type="transmembrane region" description="Helical" evidence="11">
    <location>
        <begin position="607"/>
        <end position="625"/>
    </location>
</feature>
<evidence type="ECO:0000259" key="14">
    <source>
        <dbReference type="Pfam" id="PF04039"/>
    </source>
</evidence>
<keyword evidence="4" id="KW-1003">Cell membrane</keyword>
<organism evidence="17 18">
    <name type="scientific">Brevibacterium paucivorans</name>
    <dbReference type="NCBI Taxonomy" id="170994"/>
    <lineage>
        <taxon>Bacteria</taxon>
        <taxon>Bacillati</taxon>
        <taxon>Actinomycetota</taxon>
        <taxon>Actinomycetes</taxon>
        <taxon>Micrococcales</taxon>
        <taxon>Brevibacteriaceae</taxon>
        <taxon>Brevibacterium</taxon>
    </lineage>
</organism>
<feature type="domain" description="MrpA C-terminal/MbhE" evidence="16">
    <location>
        <begin position="694"/>
        <end position="771"/>
    </location>
</feature>
<feature type="domain" description="NADH-Ubiquinone oxidoreductase (complex I) chain 5 N-terminal" evidence="13">
    <location>
        <begin position="70"/>
        <end position="114"/>
    </location>
</feature>
<evidence type="ECO:0000256" key="10">
    <source>
        <dbReference type="SAM" id="MobiDB-lite"/>
    </source>
</evidence>
<dbReference type="Pfam" id="PF00662">
    <property type="entry name" value="Proton_antipo_N"/>
    <property type="match status" value="1"/>
</dbReference>
<keyword evidence="7" id="KW-0406">Ion transport</keyword>
<dbReference type="InterPro" id="IPR050616">
    <property type="entry name" value="CPA3_Na-H_Antiporter_A"/>
</dbReference>
<evidence type="ECO:0000259" key="15">
    <source>
        <dbReference type="Pfam" id="PF13244"/>
    </source>
</evidence>
<evidence type="ECO:0000256" key="9">
    <source>
        <dbReference type="RuleBase" id="RU000320"/>
    </source>
</evidence>
<dbReference type="InterPro" id="IPR046806">
    <property type="entry name" value="MrpA_C/MbhE"/>
</dbReference>
<feature type="transmembrane region" description="Helical" evidence="11">
    <location>
        <begin position="371"/>
        <end position="391"/>
    </location>
</feature>
<proteinExistence type="predicted"/>
<dbReference type="GO" id="GO:0006811">
    <property type="term" value="P:monoatomic ion transport"/>
    <property type="evidence" value="ECO:0007669"/>
    <property type="project" value="UniProtKB-KW"/>
</dbReference>
<protein>
    <submittedName>
        <fullName evidence="17">Cation:proton antiporter</fullName>
    </submittedName>
</protein>
<dbReference type="Pfam" id="PF04039">
    <property type="entry name" value="MnhB"/>
    <property type="match status" value="1"/>
</dbReference>
<keyword evidence="3" id="KW-0050">Antiport</keyword>
<feature type="transmembrane region" description="Helical" evidence="11">
    <location>
        <begin position="411"/>
        <end position="435"/>
    </location>
</feature>
<dbReference type="EMBL" id="PNHK01000001">
    <property type="protein sequence ID" value="PMD06181.1"/>
    <property type="molecule type" value="Genomic_DNA"/>
</dbReference>
<feature type="transmembrane region" description="Helical" evidence="11">
    <location>
        <begin position="840"/>
        <end position="860"/>
    </location>
</feature>
<feature type="transmembrane region" description="Helical" evidence="11">
    <location>
        <begin position="632"/>
        <end position="651"/>
    </location>
</feature>
<keyword evidence="2" id="KW-0813">Transport</keyword>
<comment type="caution">
    <text evidence="17">The sequence shown here is derived from an EMBL/GenBank/DDBJ whole genome shotgun (WGS) entry which is preliminary data.</text>
</comment>
<feature type="domain" description="Na+/H+ antiporter MnhB subunit-related protein" evidence="14">
    <location>
        <begin position="814"/>
        <end position="930"/>
    </location>
</feature>
<dbReference type="InterPro" id="IPR025383">
    <property type="entry name" value="MrpA_C/MbhD"/>
</dbReference>
<feature type="transmembrane region" description="Helical" evidence="11">
    <location>
        <begin position="577"/>
        <end position="595"/>
    </location>
</feature>
<dbReference type="PANTHER" id="PTHR43373">
    <property type="entry name" value="NA(+)/H(+) ANTIPORTER SUBUNIT"/>
    <property type="match status" value="1"/>
</dbReference>
<evidence type="ECO:0000256" key="6">
    <source>
        <dbReference type="ARBA" id="ARBA00022989"/>
    </source>
</evidence>
<evidence type="ECO:0000256" key="7">
    <source>
        <dbReference type="ARBA" id="ARBA00023065"/>
    </source>
</evidence>
<feature type="transmembrane region" description="Helical" evidence="11">
    <location>
        <begin position="914"/>
        <end position="936"/>
    </location>
</feature>
<feature type="transmembrane region" description="Helical" evidence="11">
    <location>
        <begin position="694"/>
        <end position="711"/>
    </location>
</feature>
<evidence type="ECO:0000256" key="2">
    <source>
        <dbReference type="ARBA" id="ARBA00022448"/>
    </source>
</evidence>
<dbReference type="RefSeq" id="WP_102237833.1">
    <property type="nucleotide sequence ID" value="NZ_PNHK01000001.1"/>
</dbReference>
<dbReference type="OrthoDB" id="9811798at2"/>
<comment type="subcellular location">
    <subcellularLocation>
        <location evidence="1">Cell membrane</location>
        <topology evidence="1">Multi-pass membrane protein</topology>
    </subcellularLocation>
    <subcellularLocation>
        <location evidence="9">Membrane</location>
        <topology evidence="9">Multi-pass membrane protein</topology>
    </subcellularLocation>
</comment>
<evidence type="ECO:0000313" key="17">
    <source>
        <dbReference type="EMBL" id="PMD06181.1"/>
    </source>
</evidence>
<sequence length="1025" mass="108645">MAISATLGLLALIILLTPILCRLVGRSTGWLLGMGYLGAAALFMPAATAAVTESTAFPTAQETMWSLAWMPSFDVNLAFAVDGVGAIFTLIALVIGAFVLFYSTRYLSRGPNYSFYLLMATFTFAMVGLVLTDNLFVLFVCWEITSIASFMLIARSGRAAEGASLRTMFMTFMGGVLLLVAVSAMYGVVGSASIREVLGSSVWQEKPGFTVAMALLVAVAAMTKSAQFPFQSWLPDAMAAITPVSAYLHAAAVVKAGIFLLFRFSPAFSDVLAWNVLLVSAGIVTAWIGGWCALTQNDLKKLMAYSTVSQLGLIVAAVGVGTEFALTAGLVHVISHAMFKSGLFMMVGVVDHLGHTRTFGKIPRLIKVAPVSFAITAIGAASMAGVPPLMGFVSKEMLLTAVSSAGGEGHALGWLALILVAGASVLTISYCIKILFGAFIDGPEVDAEKVGHSDFVMVTFAALPIVLSVPLAFALGVIEPGVAAGTSAAQGEAAHHVHLAMFHGVTPELIASLIIIACGVLVALNRTRVWAFFERAAIPFTGADVIDRIVAGLERLGGVLVSAVASERASRHVMMNLGFLAAVIFGSAIAIYTGPGLPKFVPNLNRPIDYALLVVITFATLVVCLSRSRLTAVIGLSAVGIMATVQIMALGAPDVTLTQLLVETMTIIVFMLIMQKLPRTFWKYPVKVQVMRGVFAIAVGSSVALAVWMLSGRRARSDIAMYYLSKAPEISGGDNIVNTILVEFRALDTQGELAVLGMAGIAIVAVMSSVRDRYIDPPASDVPEMPRRPWLAIRPRGSTAFAAVTEAWPNVIAMQLMVKVVGPLLGLGSLLIFLRGHNEPGGGFIAALVGSAIAGLLYMATSKDRAIGPPRLPILLIGGGILVAVLTGIVGLIVKGSFLEPIHGYVLGQHLTTSMAFDVGVYMAVVGMLLVSFNLLGTSDSAFTPAGDDVLVDGMMVRDIDVIERTRERTDEMLYGELRGPLETMRGDRPKASEFTEPEKPDDKKRVGLRTRHIAYGDQPKERGE</sequence>
<reference evidence="17 18" key="1">
    <citation type="submission" date="2017-09" db="EMBL/GenBank/DDBJ databases">
        <title>Bacterial strain isolated from the female urinary microbiota.</title>
        <authorList>
            <person name="Thomas-White K."/>
            <person name="Kumar N."/>
            <person name="Forster S."/>
            <person name="Putonti C."/>
            <person name="Lawley T."/>
            <person name="Wolfe A.J."/>
        </authorList>
    </citation>
    <scope>NUCLEOTIDE SEQUENCE [LARGE SCALE GENOMIC DNA]</scope>
    <source>
        <strain evidence="17 18">UMB1301</strain>
    </source>
</reference>
<feature type="transmembrane region" description="Helical" evidence="11">
    <location>
        <begin position="167"/>
        <end position="189"/>
    </location>
</feature>
<evidence type="ECO:0000259" key="16">
    <source>
        <dbReference type="Pfam" id="PF20501"/>
    </source>
</evidence>
<dbReference type="GO" id="GO:0015297">
    <property type="term" value="F:antiporter activity"/>
    <property type="evidence" value="ECO:0007669"/>
    <property type="project" value="UniProtKB-KW"/>
</dbReference>
<feature type="region of interest" description="Disordered" evidence="10">
    <location>
        <begin position="983"/>
        <end position="1025"/>
    </location>
</feature>
<evidence type="ECO:0000256" key="5">
    <source>
        <dbReference type="ARBA" id="ARBA00022692"/>
    </source>
</evidence>